<evidence type="ECO:0000313" key="3">
    <source>
        <dbReference type="EMBL" id="QTX13095.1"/>
    </source>
</evidence>
<accession>A0A8B0SPF7</accession>
<dbReference type="EMBL" id="CP072750">
    <property type="protein sequence ID" value="QTX13095.1"/>
    <property type="molecule type" value="Genomic_DNA"/>
</dbReference>
<name>A0A8B0SPF7_9GAMM</name>
<reference evidence="2 4" key="1">
    <citation type="submission" date="2021-03" db="EMBL/GenBank/DDBJ databases">
        <title>Draft genome and methylome analysis of Thiotrix fructosivoruns ATCC 49748.</title>
        <authorList>
            <person name="Fomenkov A."/>
            <person name="Grabovich M.Y."/>
            <person name="Roberts R.J."/>
        </authorList>
    </citation>
    <scope>NUCLEOTIDE SEQUENCE [LARGE SCALE GENOMIC DNA]</scope>
    <source>
        <strain evidence="2 4">ATCC 49748</strain>
        <plasmid evidence="2">pTfr153</plasmid>
    </source>
</reference>
<keyword evidence="4" id="KW-1185">Reference proteome</keyword>
<evidence type="ECO:0000313" key="2">
    <source>
        <dbReference type="EMBL" id="MBO0611438.1"/>
    </source>
</evidence>
<organism evidence="3">
    <name type="scientific">Thiothrix fructosivorans</name>
    <dbReference type="NCBI Taxonomy" id="111770"/>
    <lineage>
        <taxon>Bacteria</taxon>
        <taxon>Pseudomonadati</taxon>
        <taxon>Pseudomonadota</taxon>
        <taxon>Gammaproteobacteria</taxon>
        <taxon>Thiotrichales</taxon>
        <taxon>Thiotrichaceae</taxon>
        <taxon>Thiothrix</taxon>
    </lineage>
</organism>
<dbReference type="EMBL" id="JAFMPM010000004">
    <property type="protein sequence ID" value="MBO0611438.1"/>
    <property type="molecule type" value="Genomic_DNA"/>
</dbReference>
<protein>
    <submittedName>
        <fullName evidence="3">DUF4143 domain-containing protein</fullName>
    </submittedName>
</protein>
<dbReference type="Proteomes" id="UP000664466">
    <property type="component" value="Unassembled WGS sequence"/>
</dbReference>
<proteinExistence type="predicted"/>
<sequence>MLGIENPVQLAGHPVVGMSWEGFVLENLLAVLPWRSSAFFYRTAKGVEMDLLIERADGSLWAIEIKRSLSAKVERGFYAACEDVKPQRAFVVYAGDDRYYSATIILSGRRQLRWPVELVDSGAFLQGETDAWIPHQYSTIQALYETPRSRAHASERRR</sequence>
<dbReference type="RefSeq" id="WP_207249242.1">
    <property type="nucleotide sequence ID" value="NZ_CP072750.1"/>
</dbReference>
<dbReference type="PANTHER" id="PTHR43566">
    <property type="entry name" value="CONSERVED PROTEIN"/>
    <property type="match status" value="1"/>
</dbReference>
<gene>
    <name evidence="2" type="ORF">J1836_00615</name>
    <name evidence="3" type="ORF">J1836_020805</name>
</gene>
<geneLocation type="plasmid" evidence="3">
    <name>pTfr153</name>
</geneLocation>
<feature type="domain" description="DUF4143" evidence="1">
    <location>
        <begin position="1"/>
        <end position="68"/>
    </location>
</feature>
<evidence type="ECO:0000313" key="4">
    <source>
        <dbReference type="Proteomes" id="UP000664466"/>
    </source>
</evidence>
<keyword evidence="3" id="KW-0614">Plasmid</keyword>
<dbReference type="AlphaFoldDB" id="A0A8B0SPF7"/>
<evidence type="ECO:0000259" key="1">
    <source>
        <dbReference type="Pfam" id="PF13635"/>
    </source>
</evidence>
<dbReference type="PANTHER" id="PTHR43566:SF2">
    <property type="entry name" value="DUF4143 DOMAIN-CONTAINING PROTEIN"/>
    <property type="match status" value="1"/>
</dbReference>
<dbReference type="InterPro" id="IPR025420">
    <property type="entry name" value="DUF4143"/>
</dbReference>
<reference evidence="3" key="2">
    <citation type="submission" date="2021-04" db="EMBL/GenBank/DDBJ databases">
        <title>Complete Genome and methylome analysis of Thiothrix fructosivorans ATCC 49748.</title>
        <authorList>
            <person name="Fomenkov A."/>
            <person name="Sun L."/>
            <person name="Vincze T."/>
            <person name="Grabovich M.Y."/>
            <person name="Roberts R.J."/>
        </authorList>
    </citation>
    <scope>NUCLEOTIDE SEQUENCE</scope>
    <source>
        <strain evidence="3">ATCC 49748</strain>
        <plasmid evidence="3">pTfr153</plasmid>
    </source>
</reference>
<dbReference type="Pfam" id="PF13635">
    <property type="entry name" value="DUF4143"/>
    <property type="match status" value="1"/>
</dbReference>